<gene>
    <name evidence="1" type="ORF">QAD02_016125</name>
</gene>
<accession>A0ACC2PB49</accession>
<comment type="caution">
    <text evidence="1">The sequence shown here is derived from an EMBL/GenBank/DDBJ whole genome shotgun (WGS) entry which is preliminary data.</text>
</comment>
<name>A0ACC2PB49_9HYME</name>
<keyword evidence="2" id="KW-1185">Reference proteome</keyword>
<evidence type="ECO:0000313" key="1">
    <source>
        <dbReference type="EMBL" id="KAJ8680338.1"/>
    </source>
</evidence>
<organism evidence="1 2">
    <name type="scientific">Eretmocerus hayati</name>
    <dbReference type="NCBI Taxonomy" id="131215"/>
    <lineage>
        <taxon>Eukaryota</taxon>
        <taxon>Metazoa</taxon>
        <taxon>Ecdysozoa</taxon>
        <taxon>Arthropoda</taxon>
        <taxon>Hexapoda</taxon>
        <taxon>Insecta</taxon>
        <taxon>Pterygota</taxon>
        <taxon>Neoptera</taxon>
        <taxon>Endopterygota</taxon>
        <taxon>Hymenoptera</taxon>
        <taxon>Apocrita</taxon>
        <taxon>Proctotrupomorpha</taxon>
        <taxon>Chalcidoidea</taxon>
        <taxon>Aphelinidae</taxon>
        <taxon>Aphelininae</taxon>
        <taxon>Eretmocerus</taxon>
    </lineage>
</organism>
<dbReference type="Proteomes" id="UP001239111">
    <property type="component" value="Chromosome 2"/>
</dbReference>
<reference evidence="1" key="1">
    <citation type="submission" date="2023-04" db="EMBL/GenBank/DDBJ databases">
        <title>A chromosome-level genome assembly of the parasitoid wasp Eretmocerus hayati.</title>
        <authorList>
            <person name="Zhong Y."/>
            <person name="Liu S."/>
            <person name="Liu Y."/>
        </authorList>
    </citation>
    <scope>NUCLEOTIDE SEQUENCE</scope>
    <source>
        <strain evidence="1">ZJU_SS_LIU_2023</strain>
    </source>
</reference>
<protein>
    <submittedName>
        <fullName evidence="1">Uncharacterized protein</fullName>
    </submittedName>
</protein>
<evidence type="ECO:0000313" key="2">
    <source>
        <dbReference type="Proteomes" id="UP001239111"/>
    </source>
</evidence>
<sequence length="366" mass="41152">MLDGNNSKYFLTTCNIERLPEETYCNLLTDIMSTASDEPCKFKIKHHEDQNLIFEPFSLKMAVFSGTNEALIQWKERNRHFDDGIIHNYAAILAISSCKMEPLSYTHYNHSQEASETFVDSIIYASMFDLIISDPNRCDGLSTCKISFDTKGTQVGRPISFPVKHGLKRIMSASPTSPSNGLFLLADEIVGKHTWDFKYMSGSGSAVKDIFSTIKFHTKGLSIVHSNANRNLTICGIIPGKIHCEQYKLGAVDSAINFTMEDNSRVIAVHSLSGGGFLILSIDYEDRRHPTSRHLYVTKIDTHERVKKFDAIDISLDCGEDLDRINIVVNDRKFNSFCFHLSCASESLEDGARSNSTFQVSERCIQ</sequence>
<proteinExistence type="predicted"/>
<dbReference type="EMBL" id="CM056742">
    <property type="protein sequence ID" value="KAJ8680338.1"/>
    <property type="molecule type" value="Genomic_DNA"/>
</dbReference>